<protein>
    <submittedName>
        <fullName evidence="1">Uncharacterized protein</fullName>
    </submittedName>
</protein>
<gene>
    <name evidence="1" type="ORF">8F11_2</name>
</gene>
<reference evidence="1" key="1">
    <citation type="submission" date="2017-06" db="EMBL/GenBank/DDBJ databases">
        <title>Novel phages from South African skin metaviromes.</title>
        <authorList>
            <person name="van Zyl L.J."/>
            <person name="Abrahams Y."/>
            <person name="Stander E.A."/>
            <person name="Kirby B.M."/>
            <person name="Clavaud C."/>
            <person name="Farcet C."/>
            <person name="Breton L."/>
            <person name="Trindade M.I."/>
        </authorList>
    </citation>
    <scope>NUCLEOTIDE SEQUENCE</scope>
</reference>
<dbReference type="EMBL" id="MF417871">
    <property type="protein sequence ID" value="ASN68037.1"/>
    <property type="molecule type" value="Genomic_DNA"/>
</dbReference>
<accession>A0A2H4J443</accession>
<organism evidence="1">
    <name type="scientific">uncultured Caudovirales phage</name>
    <dbReference type="NCBI Taxonomy" id="2100421"/>
    <lineage>
        <taxon>Viruses</taxon>
        <taxon>Duplodnaviria</taxon>
        <taxon>Heunggongvirae</taxon>
        <taxon>Uroviricota</taxon>
        <taxon>Caudoviricetes</taxon>
        <taxon>Peduoviridae</taxon>
        <taxon>Maltschvirus</taxon>
        <taxon>Maltschvirus maltsch</taxon>
    </lineage>
</organism>
<sequence>MGVDYYNCGICNDIFADCGYNGFCGNCEEWLCGHCYDAMREKNGELGEGHVNADDYGEYAPKCCDICDGTHIDPNAFLKFVIEKTGKSEEELEAEYREQIRSKNGGIDA</sequence>
<evidence type="ECO:0000313" key="1">
    <source>
        <dbReference type="EMBL" id="ASN68037.1"/>
    </source>
</evidence>
<proteinExistence type="predicted"/>
<name>A0A2H4J443_9CAUD</name>